<dbReference type="PIRSF" id="PIRSF017875">
    <property type="entry name" value="PSII_HCF136"/>
    <property type="match status" value="1"/>
</dbReference>
<protein>
    <recommendedName>
        <fullName evidence="4 5">Photosystem II assembly protein Ycf48</fullName>
    </recommendedName>
</protein>
<keyword evidence="8" id="KW-1185">Reference proteome</keyword>
<evidence type="ECO:0000256" key="3">
    <source>
        <dbReference type="ARBA" id="ARBA00023276"/>
    </source>
</evidence>
<dbReference type="HAMAP" id="MF_01348">
    <property type="entry name" value="Ycf48"/>
    <property type="match status" value="1"/>
</dbReference>
<comment type="domain">
    <text evidence="4">A 7-bladed beta-propeller torus, about 55 by 55 Angstroms, with a depth of about 25 Angstroms and a central pore.</text>
</comment>
<dbReference type="InterPro" id="IPR028203">
    <property type="entry name" value="PSII_CF48-like_dom"/>
</dbReference>
<evidence type="ECO:0000313" key="8">
    <source>
        <dbReference type="Proteomes" id="UP001604335"/>
    </source>
</evidence>
<keyword evidence="1 4" id="KW-0602">Photosynthesis</keyword>
<keyword evidence="3 4" id="KW-0604">Photosystem II</keyword>
<comment type="function">
    <text evidence="4">A factor required for optimal assembly of photosystem II (PSII), acting in the early stages of PSII assembly. Also plays a role in replacement of photodamaged D1 (psbA). Assists YidC in synthesis of chlorophyll-binding proteins.</text>
</comment>
<dbReference type="RefSeq" id="WP_393012003.1">
    <property type="nucleotide sequence ID" value="NZ_JAZAQF010000049.1"/>
</dbReference>
<dbReference type="PANTHER" id="PTHR47199">
    <property type="entry name" value="PHOTOSYSTEM II STABILITY/ASSEMBLY FACTOR HCF136, CHLOROPLASTIC"/>
    <property type="match status" value="1"/>
</dbReference>
<dbReference type="Gene3D" id="2.130.10.10">
    <property type="entry name" value="YVTN repeat-like/Quinoprotein amine dehydrogenase"/>
    <property type="match status" value="1"/>
</dbReference>
<keyword evidence="2 4" id="KW-0732">Signal</keyword>
<feature type="signal peptide" evidence="4">
    <location>
        <begin position="1"/>
        <end position="27"/>
    </location>
</feature>
<comment type="caution">
    <text evidence="7">The sequence shown here is derived from an EMBL/GenBank/DDBJ whole genome shotgun (WGS) entry which is preliminary data.</text>
</comment>
<gene>
    <name evidence="4" type="primary">ycf48</name>
    <name evidence="7" type="ORF">VPK24_08030</name>
</gene>
<sequence precursor="true">MTHWLRNLFPKLLPVLLAALLCVGCTARKIDSVAANPWEVINLPTEQTMLDVTLVGKGPHGWMVGKGATILETTDGGKTWADKSLDLGDSPYNLESVSFSGKEGWIVGKPAILLHTTDEGKTWSEIPLSNQLPGDPRLIVALGPQQAEMMTDLGAIYRTMDGGRNWKAMVQESIGVVRNVSRSSSGKYVSVSSRGSYYSTWTPGDEAWQQHNRNSSRRLQNMGFGPDDRLWSLARGGQVQFSSPTDVETWAATTSPELRNSLGLLDLAYRNDQELWITGGSGDLLASYDGGKTWQKDRAVGDVPSNFYRILFFGQDQGFVLGQNGVILRYDTAKLNAAAPAAS</sequence>
<dbReference type="Proteomes" id="UP001604335">
    <property type="component" value="Unassembled WGS sequence"/>
</dbReference>
<reference evidence="8" key="1">
    <citation type="journal article" date="2024" name="Algal Res.">
        <title>Biochemical, toxicological and genomic investigation of a high-biomass producing Limnothrix strain isolated from Italian shallow drinking water reservoir.</title>
        <authorList>
            <person name="Simonazzi M."/>
            <person name="Shishido T.K."/>
            <person name="Delbaje E."/>
            <person name="Wahlsten M."/>
            <person name="Fewer D.P."/>
            <person name="Sivonen K."/>
            <person name="Pezzolesi L."/>
            <person name="Pistocchi R."/>
        </authorList>
    </citation>
    <scope>NUCLEOTIDE SEQUENCE [LARGE SCALE GENOMIC DNA]</scope>
    <source>
        <strain evidence="8">LRLZ20PSL1</strain>
    </source>
</reference>
<dbReference type="EMBL" id="JAZAQF010000049">
    <property type="protein sequence ID" value="MFG3817582.1"/>
    <property type="molecule type" value="Genomic_DNA"/>
</dbReference>
<dbReference type="InterPro" id="IPR016705">
    <property type="entry name" value="Ycf48/Hcf136"/>
</dbReference>
<evidence type="ECO:0000256" key="5">
    <source>
        <dbReference type="PIRNR" id="PIRNR017875"/>
    </source>
</evidence>
<dbReference type="NCBIfam" id="NF010237">
    <property type="entry name" value="PRK13684.1"/>
    <property type="match status" value="1"/>
</dbReference>
<name>A0ABW7C8W0_9CYAN</name>
<dbReference type="InterPro" id="IPR015943">
    <property type="entry name" value="WD40/YVTN_repeat-like_dom_sf"/>
</dbReference>
<comment type="subcellular location">
    <subcellularLocation>
        <location evidence="4">Cellular thylakoid lumen</location>
    </subcellularLocation>
    <text evidence="4">Associated with a PSII precusor complex on the lumenal side of the thylakoid membrane.</text>
</comment>
<accession>A0ABW7C8W0</accession>
<evidence type="ECO:0000256" key="4">
    <source>
        <dbReference type="HAMAP-Rule" id="MF_01348"/>
    </source>
</evidence>
<dbReference type="PANTHER" id="PTHR47199:SF2">
    <property type="entry name" value="PHOTOSYSTEM II STABILITY_ASSEMBLY FACTOR HCF136, CHLOROPLASTIC"/>
    <property type="match status" value="1"/>
</dbReference>
<evidence type="ECO:0000259" key="6">
    <source>
        <dbReference type="Pfam" id="PF14870"/>
    </source>
</evidence>
<comment type="similarity">
    <text evidence="4 5">Belongs to the Ycf48 family.</text>
</comment>
<evidence type="ECO:0000313" key="7">
    <source>
        <dbReference type="EMBL" id="MFG3817582.1"/>
    </source>
</evidence>
<proteinExistence type="inferred from homology"/>
<evidence type="ECO:0000256" key="2">
    <source>
        <dbReference type="ARBA" id="ARBA00022729"/>
    </source>
</evidence>
<evidence type="ECO:0000256" key="1">
    <source>
        <dbReference type="ARBA" id="ARBA00022531"/>
    </source>
</evidence>
<feature type="domain" description="Photosynthesis system II assembly factor Ycf48/Hcf136-like" evidence="6">
    <location>
        <begin position="32"/>
        <end position="330"/>
    </location>
</feature>
<keyword evidence="4" id="KW-0793">Thylakoid</keyword>
<organism evidence="7 8">
    <name type="scientific">Limnothrix redekei LRLZ20PSL1</name>
    <dbReference type="NCBI Taxonomy" id="3112953"/>
    <lineage>
        <taxon>Bacteria</taxon>
        <taxon>Bacillati</taxon>
        <taxon>Cyanobacteriota</taxon>
        <taxon>Cyanophyceae</taxon>
        <taxon>Pseudanabaenales</taxon>
        <taxon>Pseudanabaenaceae</taxon>
        <taxon>Limnothrix</taxon>
    </lineage>
</organism>
<dbReference type="SUPFAM" id="SSF110296">
    <property type="entry name" value="Oligoxyloglucan reducing end-specific cellobiohydrolase"/>
    <property type="match status" value="1"/>
</dbReference>
<dbReference type="Pfam" id="PF14870">
    <property type="entry name" value="PSII_BNR"/>
    <property type="match status" value="1"/>
</dbReference>
<feature type="chain" id="PRO_5044918972" description="Photosystem II assembly protein Ycf48" evidence="4">
    <location>
        <begin position="28"/>
        <end position="343"/>
    </location>
</feature>